<sequence length="164" mass="18704">MGLSLSSSSSSSTFFTEHVPIDPNPYWEPEPGDHIYSERSGGLYYHHGIYVGDDMVIHLMAPPIIYNRFSDPCQKCGYKRNFSSGVIKTCLRCFLDGHSLHVCEYRFSKPAHEVITMATDCLEWNYLFGPYNLLTNNCEHFAVFCKTGSKESDQVKTIFKKVLL</sequence>
<gene>
    <name evidence="3" type="primary">LOC111277977</name>
</gene>
<dbReference type="Proteomes" id="UP000515121">
    <property type="component" value="Unplaced"/>
</dbReference>
<protein>
    <submittedName>
        <fullName evidence="3">Retinoic acid receptor responder protein 3-like</fullName>
    </submittedName>
</protein>
<evidence type="ECO:0000259" key="1">
    <source>
        <dbReference type="PROSITE" id="PS51934"/>
    </source>
</evidence>
<dbReference type="PANTHER" id="PTHR46137:SF1">
    <property type="entry name" value="LRAT DOMAIN-CONTAINING PROTEIN"/>
    <property type="match status" value="1"/>
</dbReference>
<dbReference type="PANTHER" id="PTHR46137">
    <property type="entry name" value="OS05G0310600 PROTEIN"/>
    <property type="match status" value="1"/>
</dbReference>
<dbReference type="PROSITE" id="PS51934">
    <property type="entry name" value="LRAT"/>
    <property type="match status" value="1"/>
</dbReference>
<evidence type="ECO:0000313" key="2">
    <source>
        <dbReference type="Proteomes" id="UP000515121"/>
    </source>
</evidence>
<dbReference type="Gene3D" id="3.90.1720.10">
    <property type="entry name" value="endopeptidase domain like (from Nostoc punctiforme)"/>
    <property type="match status" value="1"/>
</dbReference>
<dbReference type="AlphaFoldDB" id="A0A6P5WWC5"/>
<reference evidence="3" key="1">
    <citation type="submission" date="2025-08" db="UniProtKB">
        <authorList>
            <consortium name="RefSeq"/>
        </authorList>
    </citation>
    <scope>IDENTIFICATION</scope>
    <source>
        <tissue evidence="3">Fruit stalk</tissue>
    </source>
</reference>
<feature type="domain" description="LRAT" evidence="1">
    <location>
        <begin position="36"/>
        <end position="154"/>
    </location>
</feature>
<dbReference type="GeneID" id="111277977"/>
<dbReference type="InterPro" id="IPR038765">
    <property type="entry name" value="Papain-like_cys_pep_sf"/>
</dbReference>
<accession>A0A6P5WWC5</accession>
<organism evidence="2 3">
    <name type="scientific">Durio zibethinus</name>
    <name type="common">Durian</name>
    <dbReference type="NCBI Taxonomy" id="66656"/>
    <lineage>
        <taxon>Eukaryota</taxon>
        <taxon>Viridiplantae</taxon>
        <taxon>Streptophyta</taxon>
        <taxon>Embryophyta</taxon>
        <taxon>Tracheophyta</taxon>
        <taxon>Spermatophyta</taxon>
        <taxon>Magnoliopsida</taxon>
        <taxon>eudicotyledons</taxon>
        <taxon>Gunneridae</taxon>
        <taxon>Pentapetalae</taxon>
        <taxon>rosids</taxon>
        <taxon>malvids</taxon>
        <taxon>Malvales</taxon>
        <taxon>Malvaceae</taxon>
        <taxon>Helicteroideae</taxon>
        <taxon>Durio</taxon>
    </lineage>
</organism>
<keyword evidence="2" id="KW-1185">Reference proteome</keyword>
<proteinExistence type="predicted"/>
<dbReference type="KEGG" id="dzi:111277977"/>
<dbReference type="Pfam" id="PF04970">
    <property type="entry name" value="LRAT"/>
    <property type="match status" value="1"/>
</dbReference>
<dbReference type="SUPFAM" id="SSF54001">
    <property type="entry name" value="Cysteine proteinases"/>
    <property type="match status" value="1"/>
</dbReference>
<dbReference type="InterPro" id="IPR007053">
    <property type="entry name" value="LRAT_dom"/>
</dbReference>
<dbReference type="RefSeq" id="XP_022720158.1">
    <property type="nucleotide sequence ID" value="XM_022864423.1"/>
</dbReference>
<dbReference type="OrthoDB" id="421951at2759"/>
<name>A0A6P5WWC5_DURZI</name>
<evidence type="ECO:0000313" key="3">
    <source>
        <dbReference type="RefSeq" id="XP_022720158.1"/>
    </source>
</evidence>